<organism evidence="2 3">
    <name type="scientific">Pleurodeles waltl</name>
    <name type="common">Iberian ribbed newt</name>
    <dbReference type="NCBI Taxonomy" id="8319"/>
    <lineage>
        <taxon>Eukaryota</taxon>
        <taxon>Metazoa</taxon>
        <taxon>Chordata</taxon>
        <taxon>Craniata</taxon>
        <taxon>Vertebrata</taxon>
        <taxon>Euteleostomi</taxon>
        <taxon>Amphibia</taxon>
        <taxon>Batrachia</taxon>
        <taxon>Caudata</taxon>
        <taxon>Salamandroidea</taxon>
        <taxon>Salamandridae</taxon>
        <taxon>Pleurodelinae</taxon>
        <taxon>Pleurodeles</taxon>
    </lineage>
</organism>
<keyword evidence="3" id="KW-1185">Reference proteome</keyword>
<reference evidence="2" key="1">
    <citation type="journal article" date="2022" name="bioRxiv">
        <title>Sequencing and chromosome-scale assembly of the giantPleurodeles waltlgenome.</title>
        <authorList>
            <person name="Brown T."/>
            <person name="Elewa A."/>
            <person name="Iarovenko S."/>
            <person name="Subramanian E."/>
            <person name="Araus A.J."/>
            <person name="Petzold A."/>
            <person name="Susuki M."/>
            <person name="Suzuki K.-i.T."/>
            <person name="Hayashi T."/>
            <person name="Toyoda A."/>
            <person name="Oliveira C."/>
            <person name="Osipova E."/>
            <person name="Leigh N.D."/>
            <person name="Simon A."/>
            <person name="Yun M.H."/>
        </authorList>
    </citation>
    <scope>NUCLEOTIDE SEQUENCE</scope>
    <source>
        <strain evidence="2">20211129_DDA</strain>
        <tissue evidence="2">Liver</tissue>
    </source>
</reference>
<evidence type="ECO:0000256" key="1">
    <source>
        <dbReference type="SAM" id="MobiDB-lite"/>
    </source>
</evidence>
<sequence length="134" mass="14486">MSEPSEPVGQVGPKKPTDSRQPPAQPLESGYDRLSFWQAMLQASRPAGSSPQLLASLRLPPVLADFSWLCDMPNQVSVAPACSPSGRQCSPVVLVPLSWISRSGDESHRSIEALCCITLFARKHSMAPSGRFQP</sequence>
<evidence type="ECO:0000313" key="3">
    <source>
        <dbReference type="Proteomes" id="UP001066276"/>
    </source>
</evidence>
<gene>
    <name evidence="2" type="ORF">NDU88_002533</name>
</gene>
<comment type="caution">
    <text evidence="2">The sequence shown here is derived from an EMBL/GenBank/DDBJ whole genome shotgun (WGS) entry which is preliminary data.</text>
</comment>
<name>A0AAV7KT22_PLEWA</name>
<dbReference type="EMBL" id="JANPWB010000016">
    <property type="protein sequence ID" value="KAJ1082365.1"/>
    <property type="molecule type" value="Genomic_DNA"/>
</dbReference>
<proteinExistence type="predicted"/>
<evidence type="ECO:0000313" key="2">
    <source>
        <dbReference type="EMBL" id="KAJ1082365.1"/>
    </source>
</evidence>
<protein>
    <submittedName>
        <fullName evidence="2">Uncharacterized protein</fullName>
    </submittedName>
</protein>
<dbReference type="AlphaFoldDB" id="A0AAV7KT22"/>
<dbReference type="Proteomes" id="UP001066276">
    <property type="component" value="Chromosome 12"/>
</dbReference>
<accession>A0AAV7KT22</accession>
<feature type="region of interest" description="Disordered" evidence="1">
    <location>
        <begin position="1"/>
        <end position="29"/>
    </location>
</feature>